<accession>A0A235B851</accession>
<sequence>MIRYGIVGCGHIAKKHVNAIRAVEGAELAAVCDKDPDRLSFWNEEVAGFTDMEAMLSAVQLDVVNICTPSGLHPSLTIQAAEAGKHVVVEKPMALTLKDADAMIRACERNGVRMAVVHPNRFRPAMRELRKRVEAEAFGTFSHANATVRWNRDQEYYDQAPWRGTRAMDGGVLMNQAIHNLDLLLWMMGEVEEVFSYQATRLRNIESEDTSVSVLRFKNGALGAIEAAVTLYPRNLEESLALFGETGTAVIGGPTANWIQTWKFADETDSRAAETIHRINEDPYGKPGHQCLIEDMTEAVRTGRQPAVTGSDGRRALALIVACQESARTGRPVQMDTWQGKTVAEEGSGK</sequence>
<name>A0A235B851_9BACL</name>
<dbReference type="Pfam" id="PF01408">
    <property type="entry name" value="GFO_IDH_MocA"/>
    <property type="match status" value="1"/>
</dbReference>
<dbReference type="SUPFAM" id="SSF51735">
    <property type="entry name" value="NAD(P)-binding Rossmann-fold domains"/>
    <property type="match status" value="1"/>
</dbReference>
<dbReference type="Gene3D" id="3.30.360.10">
    <property type="entry name" value="Dihydrodipicolinate Reductase, domain 2"/>
    <property type="match status" value="1"/>
</dbReference>
<evidence type="ECO:0000256" key="1">
    <source>
        <dbReference type="SAM" id="MobiDB-lite"/>
    </source>
</evidence>
<dbReference type="InterPro" id="IPR000683">
    <property type="entry name" value="Gfo/Idh/MocA-like_OxRdtase_N"/>
</dbReference>
<dbReference type="EMBL" id="NOWF01000004">
    <property type="protein sequence ID" value="OYD08037.1"/>
    <property type="molecule type" value="Genomic_DNA"/>
</dbReference>
<gene>
    <name evidence="4" type="ORF">CHM34_07945</name>
</gene>
<dbReference type="OrthoDB" id="9815825at2"/>
<feature type="region of interest" description="Disordered" evidence="1">
    <location>
        <begin position="330"/>
        <end position="350"/>
    </location>
</feature>
<dbReference type="Proteomes" id="UP000215459">
    <property type="component" value="Unassembled WGS sequence"/>
</dbReference>
<dbReference type="PANTHER" id="PTHR43249:SF1">
    <property type="entry name" value="D-GLUCOSIDE 3-DEHYDROGENASE"/>
    <property type="match status" value="1"/>
</dbReference>
<evidence type="ECO:0000313" key="4">
    <source>
        <dbReference type="EMBL" id="OYD08037.1"/>
    </source>
</evidence>
<dbReference type="InterPro" id="IPR036291">
    <property type="entry name" value="NAD(P)-bd_dom_sf"/>
</dbReference>
<dbReference type="InterPro" id="IPR052515">
    <property type="entry name" value="Gfo/Idh/MocA_Oxidoreductase"/>
</dbReference>
<reference evidence="4 5" key="1">
    <citation type="submission" date="2017-07" db="EMBL/GenBank/DDBJ databases">
        <title>The genome sequence of Paludifilum halophilum highlights mechanisms for microbial adaptation to high salt environemnts.</title>
        <authorList>
            <person name="Belbahri L."/>
        </authorList>
    </citation>
    <scope>NUCLEOTIDE SEQUENCE [LARGE SCALE GENOMIC DNA]</scope>
    <source>
        <strain evidence="4 5">DSM 102817</strain>
    </source>
</reference>
<feature type="domain" description="GFO/IDH/MocA-like oxidoreductase" evidence="3">
    <location>
        <begin position="126"/>
        <end position="249"/>
    </location>
</feature>
<proteinExistence type="predicted"/>
<comment type="caution">
    <text evidence="4">The sequence shown here is derived from an EMBL/GenBank/DDBJ whole genome shotgun (WGS) entry which is preliminary data.</text>
</comment>
<organism evidence="4 5">
    <name type="scientific">Paludifilum halophilum</name>
    <dbReference type="NCBI Taxonomy" id="1642702"/>
    <lineage>
        <taxon>Bacteria</taxon>
        <taxon>Bacillati</taxon>
        <taxon>Bacillota</taxon>
        <taxon>Bacilli</taxon>
        <taxon>Bacillales</taxon>
        <taxon>Thermoactinomycetaceae</taxon>
        <taxon>Paludifilum</taxon>
    </lineage>
</organism>
<evidence type="ECO:0000259" key="3">
    <source>
        <dbReference type="Pfam" id="PF22725"/>
    </source>
</evidence>
<dbReference type="PANTHER" id="PTHR43249">
    <property type="entry name" value="UDP-N-ACETYL-2-AMINO-2-DEOXY-D-GLUCURONATE OXIDASE"/>
    <property type="match status" value="1"/>
</dbReference>
<dbReference type="RefSeq" id="WP_094264072.1">
    <property type="nucleotide sequence ID" value="NZ_NOWF01000004.1"/>
</dbReference>
<protein>
    <submittedName>
        <fullName evidence="4">Oxidoreductase</fullName>
    </submittedName>
</protein>
<feature type="domain" description="Gfo/Idh/MocA-like oxidoreductase N-terminal" evidence="2">
    <location>
        <begin position="2"/>
        <end position="117"/>
    </location>
</feature>
<dbReference type="AlphaFoldDB" id="A0A235B851"/>
<evidence type="ECO:0000259" key="2">
    <source>
        <dbReference type="Pfam" id="PF01408"/>
    </source>
</evidence>
<dbReference type="SUPFAM" id="SSF55347">
    <property type="entry name" value="Glyceraldehyde-3-phosphate dehydrogenase-like, C-terminal domain"/>
    <property type="match status" value="1"/>
</dbReference>
<keyword evidence="5" id="KW-1185">Reference proteome</keyword>
<dbReference type="InterPro" id="IPR055170">
    <property type="entry name" value="GFO_IDH_MocA-like_dom"/>
</dbReference>
<dbReference type="GO" id="GO:0000166">
    <property type="term" value="F:nucleotide binding"/>
    <property type="evidence" value="ECO:0007669"/>
    <property type="project" value="InterPro"/>
</dbReference>
<dbReference type="Gene3D" id="3.40.50.720">
    <property type="entry name" value="NAD(P)-binding Rossmann-like Domain"/>
    <property type="match status" value="1"/>
</dbReference>
<dbReference type="Pfam" id="PF22725">
    <property type="entry name" value="GFO_IDH_MocA_C3"/>
    <property type="match status" value="1"/>
</dbReference>
<evidence type="ECO:0000313" key="5">
    <source>
        <dbReference type="Proteomes" id="UP000215459"/>
    </source>
</evidence>